<name>A0ACA9M4E5_9GLOM</name>
<evidence type="ECO:0000313" key="2">
    <source>
        <dbReference type="Proteomes" id="UP000789525"/>
    </source>
</evidence>
<feature type="non-terminal residue" evidence="1">
    <location>
        <position position="1"/>
    </location>
</feature>
<sequence>ASEDDIRRIVEAAIQPIQKRKIPLSKANLTELQDIIWKNSLKEIKLDERGAIGYTYKTLASGIWALRQGVRAIQESKLDELPRVFENAISDLSWAGGDSDTNGAVAGSLLGALVGYSSLPAQWKTDLSDVDWLLSKADAATFLILRQGPPYDWENDPDNLFDGGKGE</sequence>
<proteinExistence type="predicted"/>
<comment type="caution">
    <text evidence="1">The sequence shown here is derived from an EMBL/GenBank/DDBJ whole genome shotgun (WGS) entry which is preliminary data.</text>
</comment>
<accession>A0ACA9M4E5</accession>
<protein>
    <submittedName>
        <fullName evidence="1">4591_t:CDS:1</fullName>
    </submittedName>
</protein>
<organism evidence="1 2">
    <name type="scientific">Acaulospora colombiana</name>
    <dbReference type="NCBI Taxonomy" id="27376"/>
    <lineage>
        <taxon>Eukaryota</taxon>
        <taxon>Fungi</taxon>
        <taxon>Fungi incertae sedis</taxon>
        <taxon>Mucoromycota</taxon>
        <taxon>Glomeromycotina</taxon>
        <taxon>Glomeromycetes</taxon>
        <taxon>Diversisporales</taxon>
        <taxon>Acaulosporaceae</taxon>
        <taxon>Acaulospora</taxon>
    </lineage>
</organism>
<dbReference type="EMBL" id="CAJVPT010009237">
    <property type="protein sequence ID" value="CAG8559626.1"/>
    <property type="molecule type" value="Genomic_DNA"/>
</dbReference>
<keyword evidence="2" id="KW-1185">Reference proteome</keyword>
<gene>
    <name evidence="1" type="ORF">ACOLOM_LOCUS5179</name>
</gene>
<reference evidence="1" key="1">
    <citation type="submission" date="2021-06" db="EMBL/GenBank/DDBJ databases">
        <authorList>
            <person name="Kallberg Y."/>
            <person name="Tangrot J."/>
            <person name="Rosling A."/>
        </authorList>
    </citation>
    <scope>NUCLEOTIDE SEQUENCE</scope>
    <source>
        <strain evidence="1">CL356</strain>
    </source>
</reference>
<evidence type="ECO:0000313" key="1">
    <source>
        <dbReference type="EMBL" id="CAG8559626.1"/>
    </source>
</evidence>
<dbReference type="Proteomes" id="UP000789525">
    <property type="component" value="Unassembled WGS sequence"/>
</dbReference>